<reference evidence="12" key="1">
    <citation type="submission" date="2022-06" db="EMBL/GenBank/DDBJ databases">
        <authorList>
            <person name="Berger JAMES D."/>
            <person name="Berger JAMES D."/>
        </authorList>
    </citation>
    <scope>NUCLEOTIDE SEQUENCE [LARGE SCALE GENOMIC DNA]</scope>
</reference>
<feature type="domain" description="CFAP65 tenth Ig-like" evidence="9">
    <location>
        <begin position="1283"/>
        <end position="1376"/>
    </location>
</feature>
<feature type="domain" description="HYDIN/VesB/CFA65-like Ig-like" evidence="8">
    <location>
        <begin position="114"/>
        <end position="206"/>
    </location>
</feature>
<feature type="domain" description="CFAP65 seventh Ig-like" evidence="11">
    <location>
        <begin position="811"/>
        <end position="905"/>
    </location>
</feature>
<protein>
    <recommendedName>
        <fullName evidence="14">Coiled-coil domain-containing protein 108</fullName>
    </recommendedName>
</protein>
<evidence type="ECO:0000256" key="4">
    <source>
        <dbReference type="ARBA" id="ARBA00022846"/>
    </source>
</evidence>
<dbReference type="Gene3D" id="2.60.40.10">
    <property type="entry name" value="Immunoglobulins"/>
    <property type="match status" value="6"/>
</dbReference>
<evidence type="ECO:0000259" key="8">
    <source>
        <dbReference type="Pfam" id="PF22544"/>
    </source>
</evidence>
<evidence type="ECO:0000256" key="1">
    <source>
        <dbReference type="ARBA" id="ARBA00004230"/>
    </source>
</evidence>
<keyword evidence="5" id="KW-0969">Cilium</keyword>
<keyword evidence="6" id="KW-0966">Cell projection</keyword>
<evidence type="ECO:0000259" key="11">
    <source>
        <dbReference type="Pfam" id="PF25249"/>
    </source>
</evidence>
<feature type="coiled-coil region" evidence="7">
    <location>
        <begin position="1573"/>
        <end position="1600"/>
    </location>
</feature>
<dbReference type="InterPro" id="IPR052614">
    <property type="entry name" value="CFAP65"/>
</dbReference>
<dbReference type="Pfam" id="PF24816">
    <property type="entry name" value="Ig_CFAP65__9th"/>
    <property type="match status" value="1"/>
</dbReference>
<proteinExistence type="predicted"/>
<sequence length="1877" mass="215091">MMKNDKNFYIFNGIQTVREIVWEDWIPGQSYSKLLKLHNVDKSSKTCTFSIPSCGVFSSVHPQIFKLPPGTTISLPVTFRPTKLTELCQEISLDLSGKTINIKLRASLPHFHVEMPSKIDFGLVEVFTSKTHIFTLRNMTKLKTNFNLKAASPVHISPCEGILDSLEKRVIEISFLPKIPGSCITDVACIYGDEISKEVKYMKITGTAEYARLLIYTDDKRKLEDTTSGPTVLLSFNKTPTGRSCHKQIVVENYSTVDGSVKIEPVSGNTSFQENTIFCALSEVITIPAQSSSGISFTYTPRIPKTSDVGYFRISQLNGCNETMVKCVGESTDVNVQLSTNYCTFPITQVDELKSHTICITNYTDYPTVYELKAGHSQMYMNENNEKCQLISTVFPILKGSCNGVINPRETIKLVIGFYPHLSGHFYRQYVLFVCDQEPQFLHLLGTCHDLYERPHHLTVKHLAAVNSDHEMMTDETMKCSENPKGHKNGYEIYSEMMQSSEIMINPPLVSLNCSTWNFTSNLNLLTEAISCAEQLNKSINQGLEINADHLAIRNTLIVQNHTNDALTIHWSPSRHLQGKTSHQMNSNKQTIDKVVSAFKIEPMCKELAPNSSTEFTILFTPTNLCQYYHQEFEGYAMYKKQRDSSLLSSELIKPPHCLVVNCFGHTFPNNKQPFMPSYEVSKPKIIFDSIEYCENKYDSVSVYNKSEYPLFLQHKDCIQFLNSENISKEILNIRLIPSVSLLPPNSYKVIVFQCEVYLSLTEIQQKVSIRKNEINLKALELISMNQRPEYELKMPMDINLTTAVVNLDCNGELYFIPTHVGSQTEKESRITNASPYEIEFRWEITSDDRNEIGVTPNKGILLPYEIQSQIWSFHPKEITSRIFKPRLIYWRSSESNHRKQSEAKQQNLRVITMSDRIQLSADPETITCQSILVNTSKKYQIKFHNSSLVSSNFCIIIKPITSDHENISALNDFITVDPMDNKISGRSTKIVTLHICPKARGSFCFQVYYRLYTIGSNDQISQQQKDTMVVKADSKRKYLSEEILAVNIFVEAVYPTLRITDIHGSGSLSRISPVELWRSLDIDSLNISLENDPTENELKDTINTLPLYRDHPKAMNTRGPEFDLLIGISTVKKADDEINPSKAVLCLLVENSSLVDVEFAFLFPEDLRVELPSWAENGHYEDIELQFMHIENHSLFEIHPKRHLLKPGEYCEIMITYKHNLLGCHQLPVLLKINRGREVKLNLIGITLPSSQPYLQLSDRKYVFAPIPVGLGDFRLGYLFQMKLRNPSSRSIHFRVSHLEWTTDSKTSNTNVVKQEMCNKYLEYDIPILNCVQNQGLIEPNGLYTLNWRFQPIEAKTYSAYCYIHITDAEKTLVEDTDRQAYSDTILLELIAVGYDPQQFGPKEVLANPQRVRIPTAIENHIIPTDRRSNSFNKFNEDDVHSNNDLTFRNFPPLARRIKQPIDSWVSLSHHLLDLQRIVVGTRCRRLIHMTNRFSIDNIANMSRLPVSNRSVYRFRWFTEFPEDMENIIITPRLGRIKPGQTIQVLITYTANGLPSFTETNLICELIDENEENKYYQELKAWQSELDRLKVEFTITEKDILLADTMNEISETKSGRANLLPSESSEVDIEKFCQKWPKPICSKPAYVYLTINAEIINEEAAKVYGINSNEEEKTRFTDYTIFLNSNHSAAKSLSLSIIEDVVWQVHRQLFVDLLTSLLADLIYNDEFVQTVQKVVVPPDTIIDKTDRECDNQSVDDPIPLWVQIKTDNCSRINETKGGHESLDNRQKNRNEGDLQLQDLIPEMVKELNNKQDMKSIYEENADNMCMQNPVFQSIVEDCLAGIIRNIMDEVNEREFEITTRPRIIALPPRRIEQNAT</sequence>
<feature type="domain" description="CFAP65-like ninth Ig-like" evidence="10">
    <location>
        <begin position="1056"/>
        <end position="1246"/>
    </location>
</feature>
<organism evidence="12 13">
    <name type="scientific">Trichobilharzia regenti</name>
    <name type="common">Nasal bird schistosome</name>
    <dbReference type="NCBI Taxonomy" id="157069"/>
    <lineage>
        <taxon>Eukaryota</taxon>
        <taxon>Metazoa</taxon>
        <taxon>Spiralia</taxon>
        <taxon>Lophotrochozoa</taxon>
        <taxon>Platyhelminthes</taxon>
        <taxon>Trematoda</taxon>
        <taxon>Digenea</taxon>
        <taxon>Strigeidida</taxon>
        <taxon>Schistosomatoidea</taxon>
        <taxon>Schistosomatidae</taxon>
        <taxon>Trichobilharzia</taxon>
    </lineage>
</organism>
<evidence type="ECO:0000259" key="9">
    <source>
        <dbReference type="Pfam" id="PF24291"/>
    </source>
</evidence>
<dbReference type="InterPro" id="IPR057470">
    <property type="entry name" value="Ig_CFAP65_7th"/>
</dbReference>
<dbReference type="PANTHER" id="PTHR46127:SF1">
    <property type="entry name" value="CILIA- AND FLAGELLA-ASSOCIATED PROTEIN 65"/>
    <property type="match status" value="1"/>
</dbReference>
<evidence type="ECO:0000256" key="6">
    <source>
        <dbReference type="ARBA" id="ARBA00023273"/>
    </source>
</evidence>
<comment type="subcellular location">
    <subcellularLocation>
        <location evidence="1">Cell projection</location>
        <location evidence="1">Cilium</location>
        <location evidence="1">Flagellum</location>
    </subcellularLocation>
    <subcellularLocation>
        <location evidence="2">Cytoplasm</location>
    </subcellularLocation>
</comment>
<dbReference type="Pfam" id="PF22544">
    <property type="entry name" value="HYDIN_VesB_CFA65-like_Ig"/>
    <property type="match status" value="1"/>
</dbReference>
<accession>A0AA85JRF7</accession>
<name>A0AA85JRF7_TRIRE</name>
<dbReference type="Proteomes" id="UP000050795">
    <property type="component" value="Unassembled WGS sequence"/>
</dbReference>
<keyword evidence="7" id="KW-0175">Coiled coil</keyword>
<evidence type="ECO:0008006" key="14">
    <source>
        <dbReference type="Google" id="ProtNLM"/>
    </source>
</evidence>
<dbReference type="PANTHER" id="PTHR46127">
    <property type="entry name" value="CILIA- AND FLAGELLA-ASSOCIATED PROTEIN 65"/>
    <property type="match status" value="1"/>
</dbReference>
<dbReference type="Pfam" id="PF25249">
    <property type="entry name" value="Ig_CFAP65_7th"/>
    <property type="match status" value="1"/>
</dbReference>
<dbReference type="InterPro" id="IPR056344">
    <property type="entry name" value="Ig_CFAP65-like_9th"/>
</dbReference>
<dbReference type="InterPro" id="IPR013783">
    <property type="entry name" value="Ig-like_fold"/>
</dbReference>
<evidence type="ECO:0000259" key="10">
    <source>
        <dbReference type="Pfam" id="PF24816"/>
    </source>
</evidence>
<dbReference type="Pfam" id="PF24291">
    <property type="entry name" value="Ig_CFAP65"/>
    <property type="match status" value="1"/>
</dbReference>
<dbReference type="GO" id="GO:0005737">
    <property type="term" value="C:cytoplasm"/>
    <property type="evidence" value="ECO:0007669"/>
    <property type="project" value="UniProtKB-SubCell"/>
</dbReference>
<dbReference type="InterPro" id="IPR056305">
    <property type="entry name" value="Ig_CFAP65_10th"/>
</dbReference>
<reference evidence="13" key="2">
    <citation type="submission" date="2023-11" db="UniProtKB">
        <authorList>
            <consortium name="WormBaseParasite"/>
        </authorList>
    </citation>
    <scope>IDENTIFICATION</scope>
</reference>
<evidence type="ECO:0000256" key="5">
    <source>
        <dbReference type="ARBA" id="ARBA00023069"/>
    </source>
</evidence>
<dbReference type="GO" id="GO:0031514">
    <property type="term" value="C:motile cilium"/>
    <property type="evidence" value="ECO:0007669"/>
    <property type="project" value="UniProtKB-SubCell"/>
</dbReference>
<dbReference type="WBParaSite" id="TREG1_36040.1">
    <property type="protein sequence ID" value="TREG1_36040.1"/>
    <property type="gene ID" value="TREG1_36040"/>
</dbReference>
<evidence type="ECO:0000313" key="12">
    <source>
        <dbReference type="Proteomes" id="UP000050795"/>
    </source>
</evidence>
<evidence type="ECO:0000313" key="13">
    <source>
        <dbReference type="WBParaSite" id="TREG1_36040.1"/>
    </source>
</evidence>
<keyword evidence="12" id="KW-1185">Reference proteome</keyword>
<evidence type="ECO:0000256" key="2">
    <source>
        <dbReference type="ARBA" id="ARBA00004496"/>
    </source>
</evidence>
<keyword evidence="3" id="KW-0963">Cytoplasm</keyword>
<evidence type="ECO:0000256" key="3">
    <source>
        <dbReference type="ARBA" id="ARBA00022490"/>
    </source>
</evidence>
<dbReference type="InterPro" id="IPR053879">
    <property type="entry name" value="HYDIN_VesB_CFA65-like_Ig"/>
</dbReference>
<evidence type="ECO:0000256" key="7">
    <source>
        <dbReference type="SAM" id="Coils"/>
    </source>
</evidence>
<keyword evidence="4" id="KW-0282">Flagellum</keyword>